<keyword evidence="1" id="KW-0812">Transmembrane</keyword>
<accession>A0A067LWV0</accession>
<protein>
    <submittedName>
        <fullName evidence="4">Glycoside hydrolase family 16 protein</fullName>
    </submittedName>
</protein>
<evidence type="ECO:0000256" key="2">
    <source>
        <dbReference type="SAM" id="SignalP"/>
    </source>
</evidence>
<dbReference type="InterPro" id="IPR000757">
    <property type="entry name" value="Beta-glucanase-like"/>
</dbReference>
<dbReference type="STRING" id="930990.A0A067LWV0"/>
<dbReference type="AlphaFoldDB" id="A0A067LWV0"/>
<keyword evidence="1" id="KW-1133">Transmembrane helix</keyword>
<keyword evidence="1" id="KW-0472">Membrane</keyword>
<reference evidence="5" key="1">
    <citation type="journal article" date="2014" name="Proc. Natl. Acad. Sci. U.S.A.">
        <title>Extensive sampling of basidiomycete genomes demonstrates inadequacy of the white-rot/brown-rot paradigm for wood decay fungi.</title>
        <authorList>
            <person name="Riley R."/>
            <person name="Salamov A.A."/>
            <person name="Brown D.W."/>
            <person name="Nagy L.G."/>
            <person name="Floudas D."/>
            <person name="Held B.W."/>
            <person name="Levasseur A."/>
            <person name="Lombard V."/>
            <person name="Morin E."/>
            <person name="Otillar R."/>
            <person name="Lindquist E.A."/>
            <person name="Sun H."/>
            <person name="LaButti K.M."/>
            <person name="Schmutz J."/>
            <person name="Jabbour D."/>
            <person name="Luo H."/>
            <person name="Baker S.E."/>
            <person name="Pisabarro A.G."/>
            <person name="Walton J.D."/>
            <person name="Blanchette R.A."/>
            <person name="Henrissat B."/>
            <person name="Martin F."/>
            <person name="Cullen D."/>
            <person name="Hibbett D.S."/>
            <person name="Grigoriev I.V."/>
        </authorList>
    </citation>
    <scope>NUCLEOTIDE SEQUENCE [LARGE SCALE GENOMIC DNA]</scope>
    <source>
        <strain evidence="5">FD-172 SS1</strain>
    </source>
</reference>
<dbReference type="SUPFAM" id="SSF49899">
    <property type="entry name" value="Concanavalin A-like lectins/glucanases"/>
    <property type="match status" value="1"/>
</dbReference>
<dbReference type="EMBL" id="KL198102">
    <property type="protein sequence ID" value="KDQ07684.1"/>
    <property type="molecule type" value="Genomic_DNA"/>
</dbReference>
<keyword evidence="5" id="KW-1185">Reference proteome</keyword>
<dbReference type="OrthoDB" id="192832at2759"/>
<feature type="transmembrane region" description="Helical" evidence="1">
    <location>
        <begin position="363"/>
        <end position="382"/>
    </location>
</feature>
<feature type="signal peptide" evidence="2">
    <location>
        <begin position="1"/>
        <end position="22"/>
    </location>
</feature>
<dbReference type="FunFam" id="2.60.120.200:FF:000179">
    <property type="entry name" value="Unplaced genomic scaffold supercont1.19, whole genome shotgun sequence"/>
    <property type="match status" value="1"/>
</dbReference>
<sequence>MRISRPATFSLFLLPIPLLAAAFFFPASLDFRHILSAPSQPPAVKNVAARSSTTKRIWVSEDVYAGDNFFPGFDFFDQSDPTHGQVEYVNASVALGRLAYVTADKKVVMTVDNVTTLAAGQPRESVRISSKKQYNGGLFILDVEKAPWGCGVWPAFWTVGPNWPNGGEIDIVEGVHDYVHNQMTMHTAPGCTLSNTTNNTYSGTAMTTNCDATINNNEGCAILDNSQASYGPQFNVLNGGIYAMMWTIDGINIWFFHRASIPADITDGNPDPTGWGAPSAALSPQSCPPRKYFYNHSMVFDITFCGDWAGTSYIAAGCPGTCSQRIMDPKNFINASWSINSLHVYRDATVTGAIPGAASQLRVSATFAVTLVALGFACFWNLGAI</sequence>
<evidence type="ECO:0000256" key="1">
    <source>
        <dbReference type="SAM" id="Phobius"/>
    </source>
</evidence>
<gene>
    <name evidence="4" type="ORF">BOTBODRAFT_38581</name>
</gene>
<dbReference type="GO" id="GO:0009251">
    <property type="term" value="P:glucan catabolic process"/>
    <property type="evidence" value="ECO:0007669"/>
    <property type="project" value="TreeGrafter"/>
</dbReference>
<dbReference type="PANTHER" id="PTHR10963">
    <property type="entry name" value="GLYCOSYL HYDROLASE-RELATED"/>
    <property type="match status" value="1"/>
</dbReference>
<keyword evidence="4" id="KW-0378">Hydrolase</keyword>
<dbReference type="InterPro" id="IPR050546">
    <property type="entry name" value="Glycosyl_Hydrlase_16"/>
</dbReference>
<dbReference type="Gene3D" id="2.60.120.200">
    <property type="match status" value="1"/>
</dbReference>
<dbReference type="Pfam" id="PF26113">
    <property type="entry name" value="GH16_XgeA"/>
    <property type="match status" value="1"/>
</dbReference>
<dbReference type="InterPro" id="IPR013320">
    <property type="entry name" value="ConA-like_dom_sf"/>
</dbReference>
<dbReference type="CDD" id="cd02181">
    <property type="entry name" value="GH16_fungal_Lam16A_glucanase"/>
    <property type="match status" value="1"/>
</dbReference>
<organism evidence="4 5">
    <name type="scientific">Botryobasidium botryosum (strain FD-172 SS1)</name>
    <dbReference type="NCBI Taxonomy" id="930990"/>
    <lineage>
        <taxon>Eukaryota</taxon>
        <taxon>Fungi</taxon>
        <taxon>Dikarya</taxon>
        <taxon>Basidiomycota</taxon>
        <taxon>Agaricomycotina</taxon>
        <taxon>Agaricomycetes</taxon>
        <taxon>Cantharellales</taxon>
        <taxon>Botryobasidiaceae</taxon>
        <taxon>Botryobasidium</taxon>
    </lineage>
</organism>
<evidence type="ECO:0000259" key="3">
    <source>
        <dbReference type="PROSITE" id="PS51762"/>
    </source>
</evidence>
<dbReference type="PROSITE" id="PS51762">
    <property type="entry name" value="GH16_2"/>
    <property type="match status" value="1"/>
</dbReference>
<dbReference type="PANTHER" id="PTHR10963:SF24">
    <property type="entry name" value="GLYCOSIDASE C21B10.07-RELATED"/>
    <property type="match status" value="1"/>
</dbReference>
<evidence type="ECO:0000313" key="5">
    <source>
        <dbReference type="Proteomes" id="UP000027195"/>
    </source>
</evidence>
<proteinExistence type="predicted"/>
<feature type="domain" description="GH16" evidence="3">
    <location>
        <begin position="73"/>
        <end position="317"/>
    </location>
</feature>
<name>A0A067LWV0_BOTB1</name>
<evidence type="ECO:0000313" key="4">
    <source>
        <dbReference type="EMBL" id="KDQ07684.1"/>
    </source>
</evidence>
<dbReference type="Proteomes" id="UP000027195">
    <property type="component" value="Unassembled WGS sequence"/>
</dbReference>
<dbReference type="InParanoid" id="A0A067LWV0"/>
<feature type="chain" id="PRO_5001640807" evidence="2">
    <location>
        <begin position="23"/>
        <end position="385"/>
    </location>
</feature>
<dbReference type="GO" id="GO:0004553">
    <property type="term" value="F:hydrolase activity, hydrolyzing O-glycosyl compounds"/>
    <property type="evidence" value="ECO:0007669"/>
    <property type="project" value="InterPro"/>
</dbReference>
<keyword evidence="2" id="KW-0732">Signal</keyword>
<dbReference type="HOGENOM" id="CLU_016972_0_2_1"/>